<dbReference type="Pfam" id="PF02130">
    <property type="entry name" value="YbeY"/>
    <property type="match status" value="1"/>
</dbReference>
<evidence type="ECO:0000256" key="6">
    <source>
        <dbReference type="ARBA" id="ARBA00022833"/>
    </source>
</evidence>
<dbReference type="KEGG" id="pbs:Plabr_2653"/>
<evidence type="ECO:0000256" key="5">
    <source>
        <dbReference type="ARBA" id="ARBA00022801"/>
    </source>
</evidence>
<name>F0SRT7_RUBBR</name>
<dbReference type="RefSeq" id="WP_013628977.1">
    <property type="nucleotide sequence ID" value="NC_015174.1"/>
</dbReference>
<dbReference type="HAMAP" id="MF_00009">
    <property type="entry name" value="Endoribonucl_YbeY"/>
    <property type="match status" value="1"/>
</dbReference>
<dbReference type="GO" id="GO:0006364">
    <property type="term" value="P:rRNA processing"/>
    <property type="evidence" value="ECO:0007669"/>
    <property type="project" value="UniProtKB-UniRule"/>
</dbReference>
<keyword evidence="4 7" id="KW-0255">Endonuclease</keyword>
<dbReference type="AlphaFoldDB" id="F0SRT7"/>
<evidence type="ECO:0000256" key="4">
    <source>
        <dbReference type="ARBA" id="ARBA00022759"/>
    </source>
</evidence>
<keyword evidence="5 7" id="KW-0378">Hydrolase</keyword>
<keyword evidence="2 7" id="KW-0540">Nuclease</keyword>
<keyword evidence="3 7" id="KW-0479">Metal-binding</keyword>
<comment type="subcellular location">
    <subcellularLocation>
        <location evidence="7">Cytoplasm</location>
    </subcellularLocation>
</comment>
<dbReference type="NCBIfam" id="TIGR00043">
    <property type="entry name" value="rRNA maturation RNase YbeY"/>
    <property type="match status" value="1"/>
</dbReference>
<evidence type="ECO:0000256" key="1">
    <source>
        <dbReference type="ARBA" id="ARBA00010875"/>
    </source>
</evidence>
<keyword evidence="7" id="KW-0963">Cytoplasm</keyword>
<dbReference type="OrthoDB" id="9807740at2"/>
<feature type="binding site" evidence="7">
    <location>
        <position position="128"/>
    </location>
    <ligand>
        <name>Zn(2+)</name>
        <dbReference type="ChEBI" id="CHEBI:29105"/>
        <note>catalytic</note>
    </ligand>
</feature>
<evidence type="ECO:0000256" key="3">
    <source>
        <dbReference type="ARBA" id="ARBA00022723"/>
    </source>
</evidence>
<dbReference type="HOGENOM" id="CLU_106710_3_2_0"/>
<keyword evidence="9" id="KW-1185">Reference proteome</keyword>
<accession>F0SRT7</accession>
<dbReference type="STRING" id="756272.Plabr_2653"/>
<keyword evidence="7" id="KW-0690">Ribosome biogenesis</keyword>
<dbReference type="GO" id="GO:0005737">
    <property type="term" value="C:cytoplasm"/>
    <property type="evidence" value="ECO:0007669"/>
    <property type="project" value="UniProtKB-SubCell"/>
</dbReference>
<sequence>MSENAVMDIEFIDQQQLLTFDFSHLQQLAASVLAAHQITQAEIHVLLVDNPTIHAMNVAHLEHDFPTDVITFPLNDTDQQPPDYPLEAEIVISTEMAAEMAGEAGWSAEEEATLYLVHSLLHLCGFDDLTEDAQREMRQRELEMLHHLGMKPSETDTRFQGL</sequence>
<proteinExistence type="inferred from homology"/>
<dbReference type="GO" id="GO:0008270">
    <property type="term" value="F:zinc ion binding"/>
    <property type="evidence" value="ECO:0007669"/>
    <property type="project" value="UniProtKB-UniRule"/>
</dbReference>
<dbReference type="GO" id="GO:0004222">
    <property type="term" value="F:metalloendopeptidase activity"/>
    <property type="evidence" value="ECO:0007669"/>
    <property type="project" value="InterPro"/>
</dbReference>
<keyword evidence="8" id="KW-0482">Metalloprotease</keyword>
<protein>
    <recommendedName>
        <fullName evidence="7">Endoribonuclease YbeY</fullName>
        <ecNumber evidence="7">3.1.-.-</ecNumber>
    </recommendedName>
</protein>
<dbReference type="Proteomes" id="UP000006860">
    <property type="component" value="Chromosome"/>
</dbReference>
<dbReference type="PANTHER" id="PTHR46986">
    <property type="entry name" value="ENDORIBONUCLEASE YBEY, CHLOROPLASTIC"/>
    <property type="match status" value="1"/>
</dbReference>
<reference evidence="9" key="1">
    <citation type="submission" date="2011-02" db="EMBL/GenBank/DDBJ databases">
        <title>The complete genome of Planctomyces brasiliensis DSM 5305.</title>
        <authorList>
            <person name="Lucas S."/>
            <person name="Copeland A."/>
            <person name="Lapidus A."/>
            <person name="Bruce D."/>
            <person name="Goodwin L."/>
            <person name="Pitluck S."/>
            <person name="Kyrpides N."/>
            <person name="Mavromatis K."/>
            <person name="Pagani I."/>
            <person name="Ivanova N."/>
            <person name="Ovchinnikova G."/>
            <person name="Lu M."/>
            <person name="Detter J.C."/>
            <person name="Han C."/>
            <person name="Land M."/>
            <person name="Hauser L."/>
            <person name="Markowitz V."/>
            <person name="Cheng J.-F."/>
            <person name="Hugenholtz P."/>
            <person name="Woyke T."/>
            <person name="Wu D."/>
            <person name="Tindall B."/>
            <person name="Pomrenke H.G."/>
            <person name="Brambilla E."/>
            <person name="Klenk H.-P."/>
            <person name="Eisen J.A."/>
        </authorList>
    </citation>
    <scope>NUCLEOTIDE SEQUENCE [LARGE SCALE GENOMIC DNA]</scope>
    <source>
        <strain evidence="9">ATCC 49424 / DSM 5305 / JCM 21570 / NBRC 103401 / IFAM 1448</strain>
    </source>
</reference>
<evidence type="ECO:0000256" key="7">
    <source>
        <dbReference type="HAMAP-Rule" id="MF_00009"/>
    </source>
</evidence>
<feature type="binding site" evidence="7">
    <location>
        <position position="118"/>
    </location>
    <ligand>
        <name>Zn(2+)</name>
        <dbReference type="ChEBI" id="CHEBI:29105"/>
        <note>catalytic</note>
    </ligand>
</feature>
<dbReference type="GO" id="GO:0004521">
    <property type="term" value="F:RNA endonuclease activity"/>
    <property type="evidence" value="ECO:0007669"/>
    <property type="project" value="UniProtKB-UniRule"/>
</dbReference>
<dbReference type="InterPro" id="IPR002036">
    <property type="entry name" value="YbeY"/>
</dbReference>
<comment type="cofactor">
    <cofactor evidence="7">
        <name>Zn(2+)</name>
        <dbReference type="ChEBI" id="CHEBI:29105"/>
    </cofactor>
    <text evidence="7">Binds 1 zinc ion.</text>
</comment>
<keyword evidence="6 7" id="KW-0862">Zinc</keyword>
<comment type="function">
    <text evidence="7">Single strand-specific metallo-endoribonuclease involved in late-stage 70S ribosome quality control and in maturation of the 3' terminus of the 16S rRNA.</text>
</comment>
<dbReference type="EMBL" id="CP002546">
    <property type="protein sequence ID" value="ADY60253.1"/>
    <property type="molecule type" value="Genomic_DNA"/>
</dbReference>
<dbReference type="PANTHER" id="PTHR46986:SF1">
    <property type="entry name" value="ENDORIBONUCLEASE YBEY, CHLOROPLASTIC"/>
    <property type="match status" value="1"/>
</dbReference>
<evidence type="ECO:0000313" key="8">
    <source>
        <dbReference type="EMBL" id="ADY60253.1"/>
    </source>
</evidence>
<dbReference type="SUPFAM" id="SSF55486">
    <property type="entry name" value="Metalloproteases ('zincins'), catalytic domain"/>
    <property type="match status" value="1"/>
</dbReference>
<dbReference type="Gene3D" id="3.40.390.30">
    <property type="entry name" value="Metalloproteases ('zincins'), catalytic domain"/>
    <property type="match status" value="1"/>
</dbReference>
<dbReference type="EC" id="3.1.-.-" evidence="7"/>
<dbReference type="InterPro" id="IPR023091">
    <property type="entry name" value="MetalPrtase_cat_dom_sf_prd"/>
</dbReference>
<keyword evidence="7" id="KW-0698">rRNA processing</keyword>
<feature type="binding site" evidence="7">
    <location>
        <position position="122"/>
    </location>
    <ligand>
        <name>Zn(2+)</name>
        <dbReference type="ChEBI" id="CHEBI:29105"/>
        <note>catalytic</note>
    </ligand>
</feature>
<comment type="similarity">
    <text evidence="1 7">Belongs to the endoribonuclease YbeY family.</text>
</comment>
<evidence type="ECO:0000313" key="9">
    <source>
        <dbReference type="Proteomes" id="UP000006860"/>
    </source>
</evidence>
<organism evidence="8 9">
    <name type="scientific">Rubinisphaera brasiliensis (strain ATCC 49424 / DSM 5305 / JCM 21570 / IAM 15109 / NBRC 103401 / IFAM 1448)</name>
    <name type="common">Planctomyces brasiliensis</name>
    <dbReference type="NCBI Taxonomy" id="756272"/>
    <lineage>
        <taxon>Bacteria</taxon>
        <taxon>Pseudomonadati</taxon>
        <taxon>Planctomycetota</taxon>
        <taxon>Planctomycetia</taxon>
        <taxon>Planctomycetales</taxon>
        <taxon>Planctomycetaceae</taxon>
        <taxon>Rubinisphaera</taxon>
    </lineage>
</organism>
<evidence type="ECO:0000256" key="2">
    <source>
        <dbReference type="ARBA" id="ARBA00022722"/>
    </source>
</evidence>
<keyword evidence="8" id="KW-0645">Protease</keyword>
<dbReference type="eggNOG" id="COG0319">
    <property type="taxonomic scope" value="Bacteria"/>
</dbReference>
<gene>
    <name evidence="7" type="primary">ybeY</name>
    <name evidence="8" type="ordered locus">Plabr_2653</name>
</gene>